<comment type="similarity">
    <text evidence="2">Belongs to the methyl-accepting chemotaxis (MCP) protein family.</text>
</comment>
<dbReference type="SUPFAM" id="SSF58104">
    <property type="entry name" value="Methyl-accepting chemotaxis protein (MCP) signaling domain"/>
    <property type="match status" value="1"/>
</dbReference>
<evidence type="ECO:0008006" key="9">
    <source>
        <dbReference type="Google" id="ProtNLM"/>
    </source>
</evidence>
<feature type="domain" description="HAMP" evidence="6">
    <location>
        <begin position="362"/>
        <end position="414"/>
    </location>
</feature>
<dbReference type="Pfam" id="PF00015">
    <property type="entry name" value="MCPsignal"/>
    <property type="match status" value="1"/>
</dbReference>
<evidence type="ECO:0000259" key="5">
    <source>
        <dbReference type="PROSITE" id="PS50111"/>
    </source>
</evidence>
<comment type="caution">
    <text evidence="7">The sequence shown here is derived from an EMBL/GenBank/DDBJ whole genome shotgun (WGS) entry which is preliminary data.</text>
</comment>
<evidence type="ECO:0000313" key="8">
    <source>
        <dbReference type="Proteomes" id="UP001458946"/>
    </source>
</evidence>
<evidence type="ECO:0000256" key="3">
    <source>
        <dbReference type="PROSITE-ProRule" id="PRU00284"/>
    </source>
</evidence>
<name>A0ABP9VEB9_9DEIO</name>
<keyword evidence="4" id="KW-0472">Membrane</keyword>
<keyword evidence="4" id="KW-1133">Transmembrane helix</keyword>
<dbReference type="SMART" id="SM00283">
    <property type="entry name" value="MA"/>
    <property type="match status" value="1"/>
</dbReference>
<dbReference type="InterPro" id="IPR003660">
    <property type="entry name" value="HAMP_dom"/>
</dbReference>
<evidence type="ECO:0000259" key="6">
    <source>
        <dbReference type="PROSITE" id="PS50885"/>
    </source>
</evidence>
<keyword evidence="1 3" id="KW-0807">Transducer</keyword>
<protein>
    <recommendedName>
        <fullName evidence="9">Methyl-accepting chemotaxis protein</fullName>
    </recommendedName>
</protein>
<reference evidence="7 8" key="1">
    <citation type="submission" date="2024-02" db="EMBL/GenBank/DDBJ databases">
        <title>Deinococcus xinjiangensis NBRC 107630.</title>
        <authorList>
            <person name="Ichikawa N."/>
            <person name="Katano-Makiyama Y."/>
            <person name="Hidaka K."/>
        </authorList>
    </citation>
    <scope>NUCLEOTIDE SEQUENCE [LARGE SCALE GENOMIC DNA]</scope>
    <source>
        <strain evidence="7 8">NBRC 107630</strain>
    </source>
</reference>
<feature type="transmembrane region" description="Helical" evidence="4">
    <location>
        <begin position="339"/>
        <end position="361"/>
    </location>
</feature>
<evidence type="ECO:0000256" key="4">
    <source>
        <dbReference type="SAM" id="Phobius"/>
    </source>
</evidence>
<feature type="transmembrane region" description="Helical" evidence="4">
    <location>
        <begin position="39"/>
        <end position="57"/>
    </location>
</feature>
<evidence type="ECO:0000313" key="7">
    <source>
        <dbReference type="EMBL" id="GAA5503567.1"/>
    </source>
</evidence>
<proteinExistence type="inferred from homology"/>
<dbReference type="InterPro" id="IPR004089">
    <property type="entry name" value="MCPsignal_dom"/>
</dbReference>
<dbReference type="EMBL" id="BAABRN010000055">
    <property type="protein sequence ID" value="GAA5503567.1"/>
    <property type="molecule type" value="Genomic_DNA"/>
</dbReference>
<feature type="domain" description="Methyl-accepting transducer" evidence="5">
    <location>
        <begin position="480"/>
        <end position="716"/>
    </location>
</feature>
<evidence type="ECO:0000256" key="2">
    <source>
        <dbReference type="ARBA" id="ARBA00029447"/>
    </source>
</evidence>
<dbReference type="PANTHER" id="PTHR32089">
    <property type="entry name" value="METHYL-ACCEPTING CHEMOTAXIS PROTEIN MCPB"/>
    <property type="match status" value="1"/>
</dbReference>
<organism evidence="7 8">
    <name type="scientific">Deinococcus xinjiangensis</name>
    <dbReference type="NCBI Taxonomy" id="457454"/>
    <lineage>
        <taxon>Bacteria</taxon>
        <taxon>Thermotogati</taxon>
        <taxon>Deinococcota</taxon>
        <taxon>Deinococci</taxon>
        <taxon>Deinococcales</taxon>
        <taxon>Deinococcaceae</taxon>
        <taxon>Deinococcus</taxon>
    </lineage>
</organism>
<gene>
    <name evidence="7" type="ORF">Dxin01_03326</name>
</gene>
<keyword evidence="8" id="KW-1185">Reference proteome</keyword>
<dbReference type="PROSITE" id="PS50885">
    <property type="entry name" value="HAMP"/>
    <property type="match status" value="2"/>
</dbReference>
<accession>A0ABP9VEB9</accession>
<dbReference type="Pfam" id="PF00672">
    <property type="entry name" value="HAMP"/>
    <property type="match status" value="1"/>
</dbReference>
<keyword evidence="4" id="KW-0812">Transmembrane</keyword>
<dbReference type="Gene3D" id="1.10.287.950">
    <property type="entry name" value="Methyl-accepting chemotaxis protein"/>
    <property type="match status" value="1"/>
</dbReference>
<feature type="domain" description="HAMP" evidence="6">
    <location>
        <begin position="424"/>
        <end position="475"/>
    </location>
</feature>
<dbReference type="CDD" id="cd06225">
    <property type="entry name" value="HAMP"/>
    <property type="match status" value="1"/>
</dbReference>
<dbReference type="SMART" id="SM00304">
    <property type="entry name" value="HAMP"/>
    <property type="match status" value="2"/>
</dbReference>
<dbReference type="Proteomes" id="UP001458946">
    <property type="component" value="Unassembled WGS sequence"/>
</dbReference>
<dbReference type="Gene3D" id="6.10.340.10">
    <property type="match status" value="1"/>
</dbReference>
<evidence type="ECO:0000256" key="1">
    <source>
        <dbReference type="ARBA" id="ARBA00023224"/>
    </source>
</evidence>
<dbReference type="PROSITE" id="PS50111">
    <property type="entry name" value="CHEMOTAXIS_TRANSDUC_2"/>
    <property type="match status" value="1"/>
</dbReference>
<dbReference type="PANTHER" id="PTHR32089:SF114">
    <property type="entry name" value="METHYL-ACCEPTING CHEMOTAXIS PROTEIN MCPB"/>
    <property type="match status" value="1"/>
</dbReference>
<sequence>MTQVPLTNNDLSLPATGNVAAQNNTQVGFLGRMSISQKLMLSSLLFGIPLIAVGGMLSNNYLQSAQLARQQALYTAPYQNLEPLQLALRTMRGYKANEVPKDALATALKQSDELLASVQKTGSKDAVGLAQQIQADTKSLVGKIGSNSVSADDILKLTGDILYTKMQPLFGSLADKGQLAATPSAQGRQLAQVSSDTLPTLLPKIGGAFGGLIVTFDDISSKQKGVITPVQKAQIEDQLNRANELISQVDAQTQKLFATDDNLKANLQPLYKTALDDTLKAFAVAKEGSLGSGKVTVSTNKLIEVSDKYLASQYKAFGATVDKLNATFAAQEQQANQRFYTLLAILAGLTILLLLLLRGIIASITRPLKFLTQASQALSTGNFNIKVPVTTQDELGQLSSSFNNAAAQLRANAERNEQESIESKRLQNNIGEFLDVTMDIAEGDLTKRGKVTEDVLGNVVDSINLMTEELAHTLKSVQHASASVTDGSKAMLGTTQQIQEGATMTAAEAQRVTAQMAQITEQIRLMSENAQASADTARRALLASQQGQEAVTGTLEGMQNIRREVQGVAKRIKNLGDRSLEIQEIVDTISQIARQTNLLALNASIEAAGAGEAGGRFSIVADEVRKLADTSSQATGRIAGLIKNVQAEIQDVIISVEDGTREVEQGYRVAGSAGERLREIGALTQQSAELAENIASSTQHQVDGIEEVGGTVQQIASIAQRSQDSVEQGRDAAERLEKLAQDLNASLSRFRLPA</sequence>